<organism evidence="8 9">
    <name type="scientific">Helobdella robusta</name>
    <name type="common">Californian leech</name>
    <dbReference type="NCBI Taxonomy" id="6412"/>
    <lineage>
        <taxon>Eukaryota</taxon>
        <taxon>Metazoa</taxon>
        <taxon>Spiralia</taxon>
        <taxon>Lophotrochozoa</taxon>
        <taxon>Annelida</taxon>
        <taxon>Clitellata</taxon>
        <taxon>Hirudinea</taxon>
        <taxon>Rhynchobdellida</taxon>
        <taxon>Glossiphoniidae</taxon>
        <taxon>Helobdella</taxon>
    </lineage>
</organism>
<feature type="domain" description="Ig-like" evidence="6">
    <location>
        <begin position="309"/>
        <end position="410"/>
    </location>
</feature>
<dbReference type="InParanoid" id="T1G853"/>
<dbReference type="CTD" id="20217250"/>
<dbReference type="AlphaFoldDB" id="T1G853"/>
<dbReference type="Pfam" id="PF04003">
    <property type="entry name" value="Utp12"/>
    <property type="match status" value="1"/>
</dbReference>
<evidence type="ECO:0000313" key="9">
    <source>
        <dbReference type="Proteomes" id="UP000015101"/>
    </source>
</evidence>
<evidence type="ECO:0000313" key="8">
    <source>
        <dbReference type="EnsemblMetazoa" id="HelroP91552"/>
    </source>
</evidence>
<reference evidence="7 9" key="2">
    <citation type="journal article" date="2013" name="Nature">
        <title>Insights into bilaterian evolution from three spiralian genomes.</title>
        <authorList>
            <person name="Simakov O."/>
            <person name="Marletaz F."/>
            <person name="Cho S.J."/>
            <person name="Edsinger-Gonzales E."/>
            <person name="Havlak P."/>
            <person name="Hellsten U."/>
            <person name="Kuo D.H."/>
            <person name="Larsson T."/>
            <person name="Lv J."/>
            <person name="Arendt D."/>
            <person name="Savage R."/>
            <person name="Osoegawa K."/>
            <person name="de Jong P."/>
            <person name="Grimwood J."/>
            <person name="Chapman J.A."/>
            <person name="Shapiro H."/>
            <person name="Aerts A."/>
            <person name="Otillar R.P."/>
            <person name="Terry A.Y."/>
            <person name="Boore J.L."/>
            <person name="Grigoriev I.V."/>
            <person name="Lindberg D.R."/>
            <person name="Seaver E.C."/>
            <person name="Weisblat D.A."/>
            <person name="Putnam N.H."/>
            <person name="Rokhsar D.S."/>
        </authorList>
    </citation>
    <scope>NUCLEOTIDE SEQUENCE</scope>
</reference>
<dbReference type="GeneID" id="20217250"/>
<feature type="repeat" description="WD" evidence="4">
    <location>
        <begin position="541"/>
        <end position="573"/>
    </location>
</feature>
<dbReference type="EMBL" id="KB095836">
    <property type="protein sequence ID" value="ESO11264.1"/>
    <property type="molecule type" value="Genomic_DNA"/>
</dbReference>
<dbReference type="GO" id="GO:0032040">
    <property type="term" value="C:small-subunit processome"/>
    <property type="evidence" value="ECO:0000318"/>
    <property type="project" value="GO_Central"/>
</dbReference>
<dbReference type="EnsemblMetazoa" id="HelroT91552">
    <property type="protein sequence ID" value="HelroP91552"/>
    <property type="gene ID" value="HelroG91552"/>
</dbReference>
<feature type="compositionally biased region" description="Acidic residues" evidence="5">
    <location>
        <begin position="230"/>
        <end position="252"/>
    </location>
</feature>
<dbReference type="SUPFAM" id="SSF82171">
    <property type="entry name" value="DPP6 N-terminal domain-like"/>
    <property type="match status" value="1"/>
</dbReference>
<dbReference type="Gene3D" id="2.130.10.10">
    <property type="entry name" value="YVTN repeat-like/Quinoprotein amine dehydrogenase"/>
    <property type="match status" value="3"/>
</dbReference>
<evidence type="ECO:0000256" key="4">
    <source>
        <dbReference type="PROSITE-ProRule" id="PRU00221"/>
    </source>
</evidence>
<dbReference type="InterPro" id="IPR007110">
    <property type="entry name" value="Ig-like_dom"/>
</dbReference>
<proteinExistence type="inferred from homology"/>
<protein>
    <recommendedName>
        <fullName evidence="6">Ig-like domain-containing protein</fullName>
    </recommendedName>
</protein>
<dbReference type="SMART" id="SM00320">
    <property type="entry name" value="WD40"/>
    <property type="match status" value="11"/>
</dbReference>
<evidence type="ECO:0000256" key="5">
    <source>
        <dbReference type="SAM" id="MobiDB-lite"/>
    </source>
</evidence>
<dbReference type="RefSeq" id="XP_009010645.1">
    <property type="nucleotide sequence ID" value="XM_009012397.1"/>
</dbReference>
<dbReference type="PROSITE" id="PS50294">
    <property type="entry name" value="WD_REPEATS_REGION"/>
    <property type="match status" value="3"/>
</dbReference>
<dbReference type="InterPro" id="IPR036322">
    <property type="entry name" value="WD40_repeat_dom_sf"/>
</dbReference>
<feature type="repeat" description="WD" evidence="4">
    <location>
        <begin position="490"/>
        <end position="531"/>
    </location>
</feature>
<dbReference type="GO" id="GO:0034388">
    <property type="term" value="C:Pwp2p-containing subcomplex of 90S preribosome"/>
    <property type="evidence" value="ECO:0000318"/>
    <property type="project" value="GO_Central"/>
</dbReference>
<reference evidence="8" key="3">
    <citation type="submission" date="2015-06" db="UniProtKB">
        <authorList>
            <consortium name="EnsemblMetazoa"/>
        </authorList>
    </citation>
    <scope>IDENTIFICATION</scope>
</reference>
<dbReference type="PRINTS" id="PR00320">
    <property type="entry name" value="GPROTEINBRPT"/>
</dbReference>
<dbReference type="Pfam" id="PF00400">
    <property type="entry name" value="WD40"/>
    <property type="match status" value="4"/>
</dbReference>
<dbReference type="CDD" id="cd00200">
    <property type="entry name" value="WD40"/>
    <property type="match status" value="1"/>
</dbReference>
<keyword evidence="2 4" id="KW-0853">WD repeat</keyword>
<dbReference type="InterPro" id="IPR027145">
    <property type="entry name" value="PWP2"/>
</dbReference>
<dbReference type="Proteomes" id="UP000015101">
    <property type="component" value="Unassembled WGS sequence"/>
</dbReference>
<evidence type="ECO:0000256" key="2">
    <source>
        <dbReference type="ARBA" id="ARBA00022574"/>
    </source>
</evidence>
<dbReference type="FunCoup" id="T1G853">
    <property type="interactions" value="857"/>
</dbReference>
<dbReference type="PANTHER" id="PTHR19858">
    <property type="entry name" value="WD40 REPEAT PROTEIN"/>
    <property type="match status" value="1"/>
</dbReference>
<dbReference type="PROSITE" id="PS00678">
    <property type="entry name" value="WD_REPEATS_1"/>
    <property type="match status" value="1"/>
</dbReference>
<sequence length="867" mass="97598">KFTNLLGCCYRKGNLVFSEDGNTLFSPVGNRVTKFDLKNNKSETLPCECNYNIEHLDVSPNGSMMVLIDEGMYPTKYSFSRSVIHTHDFRTKIHCVSFSPDGRKFAVTMYNSVVLYKTPGSSPEINPFVVEKRFAVMHGTTTCIDWSSDSRVVAIGSRDMSCYVIGCQMFKNLSVKSVGGLKDVVVGCFFDKDSLDLMTMSELGELCLYKSDTELNELLPGSRREHEKEYENDDIGGKDDEDDDDDSSEDDNGGAKTTTTVKSFTNNNNDDSNIIKSSIIRLRSCDYHKSTKILVSAFDNGVFYIHEMPAFQLIHSLNISEQAIASTKFDKSGQWIALGCPNLGQLLVWEWQNENYILKQQGHFGTTNCLDYSPDGKYIVSGGEDGKVKLWDTGNYNCVVTFTQHTSSITGLQFKSNGQAFVSGSLDGTVRAFDLMRYRNFRTFTAPERTSTQFSSLSLDETGEVVAAGAQDTFEIFLWSMKAGSLINVLSGHEGPVCCLSFSNFDNILASGSWDHTVRIWEVFSRKGSRDVIQLTCDALSLSFRPDGQEVAVTTLDGQISFWDMKTTNQVHSIEGRFDMGYSRKESDKITAKKSSFGKAFRTICYTADGRYVLVGGQSKYICIYSVEGEMLVRRYEITCNLSLDGTLEFLDKRKMTEWGSLSLVEELDEDGNSKKKITLPGVRSGQFSTRSYKPEVRVNCIRFCPTGLTWVAASSEGILMYSVNTGNDDSFNPFDLDIKVTPQEVKRLLRKSKYLEALTIALRLNYKDLIREVIETVPLTSEGHFTEGHLSDLHVDLLIKFLASQLERSVHIEFYITWSCVLLKVQTFRLKQRNNMAVRASLRSLEKSLSRMMKVVDLLVLLDFFF</sequence>
<dbReference type="STRING" id="6412.T1G853"/>
<dbReference type="OMA" id="VYEWQSE"/>
<evidence type="ECO:0000256" key="1">
    <source>
        <dbReference type="ARBA" id="ARBA00010226"/>
    </source>
</evidence>
<evidence type="ECO:0000256" key="3">
    <source>
        <dbReference type="ARBA" id="ARBA00022737"/>
    </source>
</evidence>
<dbReference type="PROSITE" id="PS50835">
    <property type="entry name" value="IG_LIKE"/>
    <property type="match status" value="1"/>
</dbReference>
<dbReference type="SUPFAM" id="SSF50978">
    <property type="entry name" value="WD40 repeat-like"/>
    <property type="match status" value="2"/>
</dbReference>
<dbReference type="HOGENOM" id="CLU_010458_0_0_1"/>
<dbReference type="InterPro" id="IPR019775">
    <property type="entry name" value="WD40_repeat_CS"/>
</dbReference>
<dbReference type="KEGG" id="hro:HELRODRAFT_91552"/>
<dbReference type="InterPro" id="IPR015943">
    <property type="entry name" value="WD40/YVTN_repeat-like_dom_sf"/>
</dbReference>
<dbReference type="PROSITE" id="PS50082">
    <property type="entry name" value="WD_REPEATS_2"/>
    <property type="match status" value="4"/>
</dbReference>
<evidence type="ECO:0000259" key="6">
    <source>
        <dbReference type="PROSITE" id="PS50835"/>
    </source>
</evidence>
<dbReference type="InterPro" id="IPR001680">
    <property type="entry name" value="WD40_rpt"/>
</dbReference>
<reference evidence="9" key="1">
    <citation type="submission" date="2012-12" db="EMBL/GenBank/DDBJ databases">
        <authorList>
            <person name="Hellsten U."/>
            <person name="Grimwood J."/>
            <person name="Chapman J.A."/>
            <person name="Shapiro H."/>
            <person name="Aerts A."/>
            <person name="Otillar R.P."/>
            <person name="Terry A.Y."/>
            <person name="Boore J.L."/>
            <person name="Simakov O."/>
            <person name="Marletaz F."/>
            <person name="Cho S.-J."/>
            <person name="Edsinger-Gonzales E."/>
            <person name="Havlak P."/>
            <person name="Kuo D.-H."/>
            <person name="Larsson T."/>
            <person name="Lv J."/>
            <person name="Arendt D."/>
            <person name="Savage R."/>
            <person name="Osoegawa K."/>
            <person name="de Jong P."/>
            <person name="Lindberg D.R."/>
            <person name="Seaver E.C."/>
            <person name="Weisblat D.A."/>
            <person name="Putnam N.H."/>
            <person name="Grigoriev I.V."/>
            <person name="Rokhsar D.S."/>
        </authorList>
    </citation>
    <scope>NUCLEOTIDE SEQUENCE</scope>
</reference>
<evidence type="ECO:0000313" key="7">
    <source>
        <dbReference type="EMBL" id="ESO11264.1"/>
    </source>
</evidence>
<feature type="repeat" description="WD" evidence="4">
    <location>
        <begin position="402"/>
        <end position="443"/>
    </location>
</feature>
<dbReference type="eggNOG" id="KOG0291">
    <property type="taxonomic scope" value="Eukaryota"/>
</dbReference>
<dbReference type="InterPro" id="IPR020472">
    <property type="entry name" value="WD40_PAC1"/>
</dbReference>
<keyword evidence="9" id="KW-1185">Reference proteome</keyword>
<dbReference type="GO" id="GO:0000028">
    <property type="term" value="P:ribosomal small subunit assembly"/>
    <property type="evidence" value="ECO:0000318"/>
    <property type="project" value="GO_Central"/>
</dbReference>
<dbReference type="InterPro" id="IPR007148">
    <property type="entry name" value="SSU_processome_Utp12"/>
</dbReference>
<comment type="similarity">
    <text evidence="1">Belongs to the WD repeat PWP2 family.</text>
</comment>
<feature type="region of interest" description="Disordered" evidence="5">
    <location>
        <begin position="219"/>
        <end position="263"/>
    </location>
</feature>
<gene>
    <name evidence="8" type="primary">20217250</name>
    <name evidence="7" type="ORF">HELRODRAFT_91552</name>
</gene>
<keyword evidence="3" id="KW-0677">Repeat</keyword>
<dbReference type="OrthoDB" id="3142434at2759"/>
<name>T1G853_HELRO</name>
<feature type="repeat" description="WD" evidence="4">
    <location>
        <begin position="360"/>
        <end position="401"/>
    </location>
</feature>
<dbReference type="EMBL" id="AMQM01008728">
    <property type="status" value="NOT_ANNOTATED_CDS"/>
    <property type="molecule type" value="Genomic_DNA"/>
</dbReference>
<dbReference type="GO" id="GO:0000462">
    <property type="term" value="P:maturation of SSU-rRNA from tricistronic rRNA transcript (SSU-rRNA, 5.8S rRNA, LSU-rRNA)"/>
    <property type="evidence" value="ECO:0000318"/>
    <property type="project" value="GO_Central"/>
</dbReference>
<accession>T1G853</accession>
<dbReference type="PANTHER" id="PTHR19858:SF0">
    <property type="entry name" value="PERIODIC TRYPTOPHAN PROTEIN 2 HOMOLOG"/>
    <property type="match status" value="1"/>
</dbReference>